<dbReference type="AlphaFoldDB" id="A0AAD7ZWI2"/>
<evidence type="ECO:0000313" key="1">
    <source>
        <dbReference type="EMBL" id="KAJ9587462.1"/>
    </source>
</evidence>
<dbReference type="EMBL" id="JASPKZ010006350">
    <property type="protein sequence ID" value="KAJ9587462.1"/>
    <property type="molecule type" value="Genomic_DNA"/>
</dbReference>
<comment type="caution">
    <text evidence="1">The sequence shown here is derived from an EMBL/GenBank/DDBJ whole genome shotgun (WGS) entry which is preliminary data.</text>
</comment>
<reference evidence="1" key="1">
    <citation type="journal article" date="2023" name="IScience">
        <title>Live-bearing cockroach genome reveals convergent evolutionary mechanisms linked to viviparity in insects and beyond.</title>
        <authorList>
            <person name="Fouks B."/>
            <person name="Harrison M.C."/>
            <person name="Mikhailova A.A."/>
            <person name="Marchal E."/>
            <person name="English S."/>
            <person name="Carruthers M."/>
            <person name="Jennings E.C."/>
            <person name="Chiamaka E.L."/>
            <person name="Frigard R.A."/>
            <person name="Pippel M."/>
            <person name="Attardo G.M."/>
            <person name="Benoit J.B."/>
            <person name="Bornberg-Bauer E."/>
            <person name="Tobe S.S."/>
        </authorList>
    </citation>
    <scope>NUCLEOTIDE SEQUENCE</scope>
    <source>
        <strain evidence="1">Stay&amp;Tobe</strain>
    </source>
</reference>
<reference evidence="1" key="2">
    <citation type="submission" date="2023-05" db="EMBL/GenBank/DDBJ databases">
        <authorList>
            <person name="Fouks B."/>
        </authorList>
    </citation>
    <scope>NUCLEOTIDE SEQUENCE</scope>
    <source>
        <strain evidence="1">Stay&amp;Tobe</strain>
        <tissue evidence="1">Testes</tissue>
    </source>
</reference>
<proteinExistence type="predicted"/>
<protein>
    <submittedName>
        <fullName evidence="1">Uncharacterized protein</fullName>
    </submittedName>
</protein>
<gene>
    <name evidence="1" type="ORF">L9F63_028285</name>
</gene>
<organism evidence="1 2">
    <name type="scientific">Diploptera punctata</name>
    <name type="common">Pacific beetle cockroach</name>
    <dbReference type="NCBI Taxonomy" id="6984"/>
    <lineage>
        <taxon>Eukaryota</taxon>
        <taxon>Metazoa</taxon>
        <taxon>Ecdysozoa</taxon>
        <taxon>Arthropoda</taxon>
        <taxon>Hexapoda</taxon>
        <taxon>Insecta</taxon>
        <taxon>Pterygota</taxon>
        <taxon>Neoptera</taxon>
        <taxon>Polyneoptera</taxon>
        <taxon>Dictyoptera</taxon>
        <taxon>Blattodea</taxon>
        <taxon>Blaberoidea</taxon>
        <taxon>Blaberidae</taxon>
        <taxon>Diplopterinae</taxon>
        <taxon>Diploptera</taxon>
    </lineage>
</organism>
<accession>A0AAD7ZWI2</accession>
<name>A0AAD7ZWI2_DIPPU</name>
<feature type="non-terminal residue" evidence="1">
    <location>
        <position position="91"/>
    </location>
</feature>
<feature type="non-terminal residue" evidence="1">
    <location>
        <position position="1"/>
    </location>
</feature>
<evidence type="ECO:0000313" key="2">
    <source>
        <dbReference type="Proteomes" id="UP001233999"/>
    </source>
</evidence>
<sequence>PYLDLYERYRQPLIFYVEKSYNDLKKNHEEESQVRVINFISAAVTLRIVQASLPFYKKIVVSENKCDVKYFYIEILDPKIVYTNAASIGGS</sequence>
<keyword evidence="2" id="KW-1185">Reference proteome</keyword>
<dbReference type="Proteomes" id="UP001233999">
    <property type="component" value="Unassembled WGS sequence"/>
</dbReference>